<dbReference type="KEGG" id="ipa:Isop_0986"/>
<dbReference type="HOGENOM" id="CLU_006026_0_0_0"/>
<keyword evidence="3" id="KW-1185">Reference proteome</keyword>
<dbReference type="AlphaFoldDB" id="E8R3K8"/>
<dbReference type="EMBL" id="CP002353">
    <property type="protein sequence ID" value="ADV61575.1"/>
    <property type="molecule type" value="Genomic_DNA"/>
</dbReference>
<gene>
    <name evidence="2" type="ordered locus">Isop_0986</name>
</gene>
<sequence length="1045" mass="116037">MPRVRLNPPEPVASRDARVRPAQGEDTLNFPPLDEPTPIGDAVSDPGLESPPPPDRVVPQPPRVIPGGDDLPDLNPPEGSKEDGSDLPPRVPPGDLDRGFPPALLVPSNPSPGSGGVIPPPLDLLPSVEENGPGRRPEFLIPEVDPIPNAPLPILQPPNPFDSVRLRPRFGARLRNYFDAGTNTYTLIYEGGIEIVAPNSEGTGTVDLTADRAVIWIQPPANNDPFRGGRSFEAISKTNRIEVYAEGNVIFREDELKIDGPGDSRTARAKAAYYDFQTERFVALNGEYQLFLPGFLSPIRVLGDVVQQYRDALTTPGQEPVLGPKRIRADSTTTTGSQFATPGYRFDSGSIHLTLYDPPANPIENPGPAWTVDARNNAFFLGPVPIFYWPRFVFEDDDFDPPLRNVNFRTNNIFGIQVLTDWSVFKLIGQRRPPTILDWNLDVDYLSRRGVAVGSELTWYGRELVPGLFGNYFGYFDIWGLRESASDILGPGPAIITNPRLNADALLARRQPWPNRLDVPAFQDFRGRVLLRHMQSLLPREAGESLDDFRLQIEAAYISDRNFLEQYYKRIFDSGMDQATLAYLNYQRGNMALTGLVEGNFQDWYTETQWLPKLDYYRLGDSPLGGLLTYSGSTGVAYANIHTASEVNNRFLFPLPGGGRAFLPFDPVSNTNGAFTALRGHTTHQLDAPINLGVLRISPYAQGQLAGWTNHLRGDEIGRAWGAYGARASVTAWRAYPEVRDELFNLNGLAHKATLTANYRRAHSSQPLDSFAVMDDLDDNTYEFVRRYFLLNSYPTVLPPRELDPRLLVLRRQISPITGTTDVLDSIETVQLSLDQRLQTKRGPLEAPRIVDYMQLNLATTFFPNAQRDNFGESLGQTMYDYRWMIGDRTSVVSSGWFEFYDVTGGRLGPDGQPVAGRGLSVVTAGLDIRRDPKGSFAIGGSFFDIDTFQTSAFYATIFYWLSPKYYLTASTNYDFSNQILLGTNFALTRIGADTLVTVGLAVDPQRDNYTFGLEVAPRLSPHLQLGSGSSISRLESVIPYAPTQ</sequence>
<proteinExistence type="predicted"/>
<evidence type="ECO:0000313" key="3">
    <source>
        <dbReference type="Proteomes" id="UP000008631"/>
    </source>
</evidence>
<dbReference type="InParanoid" id="E8R3K8"/>
<feature type="compositionally biased region" description="Pro residues" evidence="1">
    <location>
        <begin position="49"/>
        <end position="64"/>
    </location>
</feature>
<dbReference type="eggNOG" id="COG1452">
    <property type="taxonomic scope" value="Bacteria"/>
</dbReference>
<name>E8R3K8_ISOPI</name>
<dbReference type="STRING" id="575540.Isop_0986"/>
<reference key="1">
    <citation type="submission" date="2010-11" db="EMBL/GenBank/DDBJ databases">
        <title>The complete sequence of chromosome of Isophaera pallida ATCC 43644.</title>
        <authorList>
            <consortium name="US DOE Joint Genome Institute (JGI-PGF)"/>
            <person name="Lucas S."/>
            <person name="Copeland A."/>
            <person name="Lapidus A."/>
            <person name="Bruce D."/>
            <person name="Goodwin L."/>
            <person name="Pitluck S."/>
            <person name="Kyrpides N."/>
            <person name="Mavromatis K."/>
            <person name="Pagani I."/>
            <person name="Ivanova N."/>
            <person name="Saunders E."/>
            <person name="Brettin T."/>
            <person name="Detter J.C."/>
            <person name="Han C."/>
            <person name="Tapia R."/>
            <person name="Land M."/>
            <person name="Hauser L."/>
            <person name="Markowitz V."/>
            <person name="Cheng J.-F."/>
            <person name="Hugenholtz P."/>
            <person name="Woyke T."/>
            <person name="Wu D."/>
            <person name="Eisen J.A."/>
        </authorList>
    </citation>
    <scope>NUCLEOTIDE SEQUENCE</scope>
    <source>
        <strain>ATCC 43644</strain>
    </source>
</reference>
<evidence type="ECO:0000313" key="2">
    <source>
        <dbReference type="EMBL" id="ADV61575.1"/>
    </source>
</evidence>
<accession>E8R3K8</accession>
<organism evidence="2 3">
    <name type="scientific">Isosphaera pallida (strain ATCC 43644 / DSM 9630 / IS1B)</name>
    <dbReference type="NCBI Taxonomy" id="575540"/>
    <lineage>
        <taxon>Bacteria</taxon>
        <taxon>Pseudomonadati</taxon>
        <taxon>Planctomycetota</taxon>
        <taxon>Planctomycetia</taxon>
        <taxon>Isosphaerales</taxon>
        <taxon>Isosphaeraceae</taxon>
        <taxon>Isosphaera</taxon>
    </lineage>
</organism>
<protein>
    <submittedName>
        <fullName evidence="2">Organic solvent tolerance protein OstA-like protein</fullName>
    </submittedName>
</protein>
<reference evidence="2 3" key="2">
    <citation type="journal article" date="2011" name="Stand. Genomic Sci.">
        <title>Complete genome sequence of Isosphaera pallida type strain (IS1B).</title>
        <authorList>
            <consortium name="US DOE Joint Genome Institute (JGI-PGF)"/>
            <person name="Goker M."/>
            <person name="Cleland D."/>
            <person name="Saunders E."/>
            <person name="Lapidus A."/>
            <person name="Nolan M."/>
            <person name="Lucas S."/>
            <person name="Hammon N."/>
            <person name="Deshpande S."/>
            <person name="Cheng J.F."/>
            <person name="Tapia R."/>
            <person name="Han C."/>
            <person name="Goodwin L."/>
            <person name="Pitluck S."/>
            <person name="Liolios K."/>
            <person name="Pagani I."/>
            <person name="Ivanova N."/>
            <person name="Mavromatis K."/>
            <person name="Pati A."/>
            <person name="Chen A."/>
            <person name="Palaniappan K."/>
            <person name="Land M."/>
            <person name="Hauser L."/>
            <person name="Chang Y.J."/>
            <person name="Jeffries C.D."/>
            <person name="Detter J.C."/>
            <person name="Beck B."/>
            <person name="Woyke T."/>
            <person name="Bristow J."/>
            <person name="Eisen J.A."/>
            <person name="Markowitz V."/>
            <person name="Hugenholtz P."/>
            <person name="Kyrpides N.C."/>
            <person name="Klenk H.P."/>
        </authorList>
    </citation>
    <scope>NUCLEOTIDE SEQUENCE [LARGE SCALE GENOMIC DNA]</scope>
    <source>
        <strain evidence="3">ATCC 43644 / DSM 9630 / IS1B</strain>
    </source>
</reference>
<evidence type="ECO:0000256" key="1">
    <source>
        <dbReference type="SAM" id="MobiDB-lite"/>
    </source>
</evidence>
<dbReference type="Proteomes" id="UP000008631">
    <property type="component" value="Chromosome"/>
</dbReference>
<feature type="region of interest" description="Disordered" evidence="1">
    <location>
        <begin position="1"/>
        <end position="120"/>
    </location>
</feature>